<organism evidence="1 2">
    <name type="scientific">Dictyocaulus viviparus</name>
    <name type="common">Bovine lungworm</name>
    <dbReference type="NCBI Taxonomy" id="29172"/>
    <lineage>
        <taxon>Eukaryota</taxon>
        <taxon>Metazoa</taxon>
        <taxon>Ecdysozoa</taxon>
        <taxon>Nematoda</taxon>
        <taxon>Chromadorea</taxon>
        <taxon>Rhabditida</taxon>
        <taxon>Rhabditina</taxon>
        <taxon>Rhabditomorpha</taxon>
        <taxon>Strongyloidea</taxon>
        <taxon>Metastrongylidae</taxon>
        <taxon>Dictyocaulus</taxon>
    </lineage>
</organism>
<reference evidence="2" key="2">
    <citation type="journal article" date="2016" name="Sci. Rep.">
        <title>Dictyocaulus viviparus genome, variome and transcriptome elucidate lungworm biology and support future intervention.</title>
        <authorList>
            <person name="McNulty S.N."/>
            <person name="Strube C."/>
            <person name="Rosa B.A."/>
            <person name="Martin J.C."/>
            <person name="Tyagi R."/>
            <person name="Choi Y.J."/>
            <person name="Wang Q."/>
            <person name="Hallsworth Pepin K."/>
            <person name="Zhang X."/>
            <person name="Ozersky P."/>
            <person name="Wilson R.K."/>
            <person name="Sternberg P.W."/>
            <person name="Gasser R.B."/>
            <person name="Mitreva M."/>
        </authorList>
    </citation>
    <scope>NUCLEOTIDE SEQUENCE [LARGE SCALE GENOMIC DNA]</scope>
    <source>
        <strain evidence="2">HannoverDv2000</strain>
    </source>
</reference>
<dbReference type="EMBL" id="KN716753">
    <property type="protein sequence ID" value="KJH41820.1"/>
    <property type="molecule type" value="Genomic_DNA"/>
</dbReference>
<evidence type="ECO:0000313" key="2">
    <source>
        <dbReference type="Proteomes" id="UP000053766"/>
    </source>
</evidence>
<name>A0A0D8XB35_DICVI</name>
<dbReference type="Proteomes" id="UP000053766">
    <property type="component" value="Unassembled WGS sequence"/>
</dbReference>
<sequence length="71" mass="8505">MYLLTVLRKRKCTHVRLWSVNQKQKSSQKSQMVFCAHWRDINGLNLRGLCGARSVLHMEVFLLIIWDYVER</sequence>
<proteinExistence type="predicted"/>
<reference evidence="1 2" key="1">
    <citation type="submission" date="2013-11" db="EMBL/GenBank/DDBJ databases">
        <title>Draft genome of the bovine lungworm Dictyocaulus viviparus.</title>
        <authorList>
            <person name="Mitreva M."/>
        </authorList>
    </citation>
    <scope>NUCLEOTIDE SEQUENCE [LARGE SCALE GENOMIC DNA]</scope>
    <source>
        <strain evidence="1 2">HannoverDv2000</strain>
    </source>
</reference>
<accession>A0A0D8XB35</accession>
<gene>
    <name evidence="1" type="ORF">DICVIV_12203</name>
</gene>
<evidence type="ECO:0000313" key="1">
    <source>
        <dbReference type="EMBL" id="KJH41820.1"/>
    </source>
</evidence>
<dbReference type="AlphaFoldDB" id="A0A0D8XB35"/>
<keyword evidence="2" id="KW-1185">Reference proteome</keyword>
<protein>
    <submittedName>
        <fullName evidence="1">Uncharacterized protein</fullName>
    </submittedName>
</protein>